<evidence type="ECO:0000313" key="2">
    <source>
        <dbReference type="EMBL" id="PIT93870.1"/>
    </source>
</evidence>
<dbReference type="Proteomes" id="UP000229335">
    <property type="component" value="Unassembled WGS sequence"/>
</dbReference>
<dbReference type="InterPro" id="IPR017850">
    <property type="entry name" value="Alkaline_phosphatase_core_sf"/>
</dbReference>
<dbReference type="SUPFAM" id="SSF53649">
    <property type="entry name" value="Alkaline phosphatase-like"/>
    <property type="match status" value="1"/>
</dbReference>
<reference evidence="3" key="1">
    <citation type="submission" date="2017-09" db="EMBL/GenBank/DDBJ databases">
        <title>Depth-based differentiation of microbial function through sediment-hosted aquifers and enrichment of novel symbionts in the deep terrestrial subsurface.</title>
        <authorList>
            <person name="Probst A.J."/>
            <person name="Ladd B."/>
            <person name="Jarett J.K."/>
            <person name="Geller-Mcgrath D.E."/>
            <person name="Sieber C.M.K."/>
            <person name="Emerson J.B."/>
            <person name="Anantharaman K."/>
            <person name="Thomas B.C."/>
            <person name="Malmstrom R."/>
            <person name="Stieglmeier M."/>
            <person name="Klingl A."/>
            <person name="Woyke T."/>
            <person name="Ryan C.M."/>
            <person name="Banfield J.F."/>
        </authorList>
    </citation>
    <scope>NUCLEOTIDE SEQUENCE [LARGE SCALE GENOMIC DNA]</scope>
</reference>
<gene>
    <name evidence="2" type="ORF">COU00_02010</name>
</gene>
<accession>A0A2M6WM48</accession>
<keyword evidence="1" id="KW-0472">Membrane</keyword>
<feature type="transmembrane region" description="Helical" evidence="1">
    <location>
        <begin position="34"/>
        <end position="55"/>
    </location>
</feature>
<dbReference type="Gene3D" id="3.40.720.10">
    <property type="entry name" value="Alkaline Phosphatase, subunit A"/>
    <property type="match status" value="1"/>
</dbReference>
<organism evidence="2 3">
    <name type="scientific">Candidatus Falkowbacteria bacterium CG10_big_fil_rev_8_21_14_0_10_43_11</name>
    <dbReference type="NCBI Taxonomy" id="1974568"/>
    <lineage>
        <taxon>Bacteria</taxon>
        <taxon>Candidatus Falkowiibacteriota</taxon>
    </lineage>
</organism>
<keyword evidence="1" id="KW-0812">Transmembrane</keyword>
<dbReference type="AlphaFoldDB" id="A0A2M6WM48"/>
<feature type="transmembrane region" description="Helical" evidence="1">
    <location>
        <begin position="62"/>
        <end position="80"/>
    </location>
</feature>
<proteinExistence type="predicted"/>
<protein>
    <recommendedName>
        <fullName evidence="4">Sulfatase N-terminal domain-containing protein</fullName>
    </recommendedName>
</protein>
<feature type="transmembrane region" description="Helical" evidence="1">
    <location>
        <begin position="95"/>
        <end position="114"/>
    </location>
</feature>
<name>A0A2M6WM48_9BACT</name>
<comment type="caution">
    <text evidence="2">The sequence shown here is derived from an EMBL/GenBank/DDBJ whole genome shotgun (WGS) entry which is preliminary data.</text>
</comment>
<evidence type="ECO:0000313" key="3">
    <source>
        <dbReference type="Proteomes" id="UP000229335"/>
    </source>
</evidence>
<feature type="transmembrane region" description="Helical" evidence="1">
    <location>
        <begin position="126"/>
        <end position="147"/>
    </location>
</feature>
<sequence>MKKILFFHPALFAAASILFLYAHNQEQLAAKSIILPLVFALTAAAALFFLSRLIIRDSGKAALIVSLAVFLFFAYGWMYAPFESLAVNGFIIGRIRYFLPFYLGLFFVISYFIFRTRRELEIVNKSVMIMAAALVFFALFDVAVFAWQHRGDGGNVSDKKTAAVTAENKNNIRPDVYYIILDAYANNETLKALFNYDNKEFTDSLKEIGFIVNDRSLTNYARTYLSLSSSLNLKYLEIPTDAKAETVYLMLYRLIRDNEATRFLRSQGYRYIHFSSGWDQTDYNKLADANVTCGKFNEFWTLIFRTTPLNILDQKFHFVNTDTRARILCTFSSLAETAPAASPKFIFAHITSPHAPYVFGSDGEEAAASNEKNIAFGDNLDDKELYLGQLKYLNKLVLTAVDNILARSKQKPIIIIQSDHGSASSIASSAGWENPTDVFLKERMRNFMAVYAPQTKEQAFSFGDVATPVNLFRLIFNYYFGAAYEILPEKNYYSTDSQPFNLIEVTDKVKIETLAETKK</sequence>
<dbReference type="EMBL" id="PFAS01000032">
    <property type="protein sequence ID" value="PIT93870.1"/>
    <property type="molecule type" value="Genomic_DNA"/>
</dbReference>
<keyword evidence="1" id="KW-1133">Transmembrane helix</keyword>
<evidence type="ECO:0000256" key="1">
    <source>
        <dbReference type="SAM" id="Phobius"/>
    </source>
</evidence>
<evidence type="ECO:0008006" key="4">
    <source>
        <dbReference type="Google" id="ProtNLM"/>
    </source>
</evidence>